<accession>A0A4P9ZW54</accession>
<reference evidence="4" key="1">
    <citation type="journal article" date="2018" name="Nat. Microbiol.">
        <title>Leveraging single-cell genomics to expand the fungal tree of life.</title>
        <authorList>
            <person name="Ahrendt S.R."/>
            <person name="Quandt C.A."/>
            <person name="Ciobanu D."/>
            <person name="Clum A."/>
            <person name="Salamov A."/>
            <person name="Andreopoulos B."/>
            <person name="Cheng J.F."/>
            <person name="Woyke T."/>
            <person name="Pelin A."/>
            <person name="Henrissat B."/>
            <person name="Reynolds N.K."/>
            <person name="Benny G.L."/>
            <person name="Smith M.E."/>
            <person name="James T.Y."/>
            <person name="Grigoriev I.V."/>
        </authorList>
    </citation>
    <scope>NUCLEOTIDE SEQUENCE [LARGE SCALE GENOMIC DNA]</scope>
    <source>
        <strain evidence="4">RSA 468</strain>
    </source>
</reference>
<dbReference type="GO" id="GO:0016791">
    <property type="term" value="F:phosphatase activity"/>
    <property type="evidence" value="ECO:0007669"/>
    <property type="project" value="TreeGrafter"/>
</dbReference>
<sequence length="266" mass="30275">MGSTGSLNSVGSTPGKISKWKSYPKENHGPTYYSRRTGIRLFPPQYDYSSLVKFEKLTDTSKRYIIVGDVHGQLTDLKALLEEMKFDRKWDQVILAGDLVAKGEDSLGVLKLAREIGAKCIRGNYEDFIFLILKEIPQNRPSRDWKNELTILAGTLTKEDSDYLDGYRLVYQLPDINNEKVLVVHAGMDASKPINDQDPAFAMYVPYLCSTTRFNGYEDYHGVWQDQWASHQRQDGTIVIYSHEEKREPVIGTWSKGIDTTCYKGG</sequence>
<dbReference type="InterPro" id="IPR050126">
    <property type="entry name" value="Ap4A_hydrolase"/>
</dbReference>
<dbReference type="GO" id="GO:0005737">
    <property type="term" value="C:cytoplasm"/>
    <property type="evidence" value="ECO:0007669"/>
    <property type="project" value="TreeGrafter"/>
</dbReference>
<dbReference type="PANTHER" id="PTHR42850">
    <property type="entry name" value="METALLOPHOSPHOESTERASE"/>
    <property type="match status" value="1"/>
</dbReference>
<feature type="region of interest" description="Disordered" evidence="1">
    <location>
        <begin position="1"/>
        <end position="22"/>
    </location>
</feature>
<evidence type="ECO:0000313" key="3">
    <source>
        <dbReference type="EMBL" id="RKP37865.1"/>
    </source>
</evidence>
<dbReference type="SUPFAM" id="SSF56300">
    <property type="entry name" value="Metallo-dependent phosphatases"/>
    <property type="match status" value="1"/>
</dbReference>
<evidence type="ECO:0000313" key="4">
    <source>
        <dbReference type="Proteomes" id="UP000268162"/>
    </source>
</evidence>
<dbReference type="GO" id="GO:0000298">
    <property type="term" value="F:endopolyphosphatase activity"/>
    <property type="evidence" value="ECO:0007669"/>
    <property type="project" value="TreeGrafter"/>
</dbReference>
<evidence type="ECO:0000256" key="1">
    <source>
        <dbReference type="SAM" id="MobiDB-lite"/>
    </source>
</evidence>
<proteinExistence type="predicted"/>
<evidence type="ECO:0000259" key="2">
    <source>
        <dbReference type="Pfam" id="PF00149"/>
    </source>
</evidence>
<gene>
    <name evidence="3" type="ORF">BJ085DRAFT_23387</name>
</gene>
<dbReference type="PANTHER" id="PTHR42850:SF4">
    <property type="entry name" value="ZINC-DEPENDENT ENDOPOLYPHOSPHATASE"/>
    <property type="match status" value="1"/>
</dbReference>
<dbReference type="InterPro" id="IPR004843">
    <property type="entry name" value="Calcineurin-like_PHP"/>
</dbReference>
<feature type="domain" description="Calcineurin-like phosphoesterase" evidence="2">
    <location>
        <begin position="63"/>
        <end position="244"/>
    </location>
</feature>
<organism evidence="3 4">
    <name type="scientific">Dimargaris cristalligena</name>
    <dbReference type="NCBI Taxonomy" id="215637"/>
    <lineage>
        <taxon>Eukaryota</taxon>
        <taxon>Fungi</taxon>
        <taxon>Fungi incertae sedis</taxon>
        <taxon>Zoopagomycota</taxon>
        <taxon>Kickxellomycotina</taxon>
        <taxon>Dimargaritomycetes</taxon>
        <taxon>Dimargaritales</taxon>
        <taxon>Dimargaritaceae</taxon>
        <taxon>Dimargaris</taxon>
    </lineage>
</organism>
<dbReference type="Gene3D" id="3.60.21.10">
    <property type="match status" value="1"/>
</dbReference>
<feature type="compositionally biased region" description="Polar residues" evidence="1">
    <location>
        <begin position="1"/>
        <end position="12"/>
    </location>
</feature>
<dbReference type="InterPro" id="IPR029052">
    <property type="entry name" value="Metallo-depent_PP-like"/>
</dbReference>
<dbReference type="GO" id="GO:0006798">
    <property type="term" value="P:polyphosphate catabolic process"/>
    <property type="evidence" value="ECO:0007669"/>
    <property type="project" value="TreeGrafter"/>
</dbReference>
<dbReference type="Proteomes" id="UP000268162">
    <property type="component" value="Unassembled WGS sequence"/>
</dbReference>
<protein>
    <submittedName>
        <fullName evidence="3">Metallo-dependent phosphatase-like protein</fullName>
    </submittedName>
</protein>
<dbReference type="STRING" id="215637.A0A4P9ZW54"/>
<dbReference type="EMBL" id="ML002437">
    <property type="protein sequence ID" value="RKP37865.1"/>
    <property type="molecule type" value="Genomic_DNA"/>
</dbReference>
<dbReference type="Pfam" id="PF00149">
    <property type="entry name" value="Metallophos"/>
    <property type="match status" value="1"/>
</dbReference>
<keyword evidence="4" id="KW-1185">Reference proteome</keyword>
<name>A0A4P9ZW54_9FUNG</name>
<dbReference type="AlphaFoldDB" id="A0A4P9ZW54"/>